<evidence type="ECO:0000313" key="2">
    <source>
        <dbReference type="Proteomes" id="UP001642464"/>
    </source>
</evidence>
<keyword evidence="2" id="KW-1185">Reference proteome</keyword>
<name>A0ABP0KNJ8_9DINO</name>
<dbReference type="Proteomes" id="UP001642464">
    <property type="component" value="Unassembled WGS sequence"/>
</dbReference>
<evidence type="ECO:0000313" key="1">
    <source>
        <dbReference type="EMBL" id="CAK9028435.1"/>
    </source>
</evidence>
<organism evidence="1 2">
    <name type="scientific">Durusdinium trenchii</name>
    <dbReference type="NCBI Taxonomy" id="1381693"/>
    <lineage>
        <taxon>Eukaryota</taxon>
        <taxon>Sar</taxon>
        <taxon>Alveolata</taxon>
        <taxon>Dinophyceae</taxon>
        <taxon>Suessiales</taxon>
        <taxon>Symbiodiniaceae</taxon>
        <taxon>Durusdinium</taxon>
    </lineage>
</organism>
<comment type="caution">
    <text evidence="1">The sequence shown here is derived from an EMBL/GenBank/DDBJ whole genome shotgun (WGS) entry which is preliminary data.</text>
</comment>
<proteinExistence type="predicted"/>
<protein>
    <submittedName>
        <fullName evidence="1">Uncharacterized protein</fullName>
    </submittedName>
</protein>
<reference evidence="1 2" key="1">
    <citation type="submission" date="2024-02" db="EMBL/GenBank/DDBJ databases">
        <authorList>
            <person name="Chen Y."/>
            <person name="Shah S."/>
            <person name="Dougan E. K."/>
            <person name="Thang M."/>
            <person name="Chan C."/>
        </authorList>
    </citation>
    <scope>NUCLEOTIDE SEQUENCE [LARGE SCALE GENOMIC DNA]</scope>
</reference>
<dbReference type="EMBL" id="CAXAMM010012248">
    <property type="protein sequence ID" value="CAK9028435.1"/>
    <property type="molecule type" value="Genomic_DNA"/>
</dbReference>
<gene>
    <name evidence="1" type="ORF">SCF082_LOCUS18363</name>
</gene>
<accession>A0ABP0KNJ8</accession>
<sequence>MRVTAYAYKLERGATVLRSEVLLLLWQENLTFDGSSGSFDFLELFSGKGEVTKLWRDHGFRCCSVDLDYADCMDFEKHSTFALCLWAILNEVPDAFNVLAPVCGSWSTVSRGSTLRNYVNPMGHQPYNSVAFGNRMTSKCVLLILVMLACNCIFALEQPSQSLMPRHKRLEWLLNRVAYVYEVHFWAMHYGKECPKRTMMLSNLRTISTLDRGVLSNAEKVAKHKVETTRIAVHTSIYNHLVLDPVAPVPRSYTRAFGERLLELYQHGRTETRYDLRTRPKIPKGKSDKELFEELQLGDIWYESKCHETFLYLFESKHLRTEWNALLG</sequence>